<protein>
    <submittedName>
        <fullName evidence="2">Uncharacterized protein</fullName>
    </submittedName>
</protein>
<evidence type="ECO:0000313" key="2">
    <source>
        <dbReference type="EMBL" id="KAK1596906.1"/>
    </source>
</evidence>
<keyword evidence="1" id="KW-0732">Signal</keyword>
<keyword evidence="3" id="KW-1185">Reference proteome</keyword>
<accession>A0AAD8Q7Z1</accession>
<reference evidence="2" key="1">
    <citation type="submission" date="2021-06" db="EMBL/GenBank/DDBJ databases">
        <title>Comparative genomics, transcriptomics and evolutionary studies reveal genomic signatures of adaptation to plant cell wall in hemibiotrophic fungi.</title>
        <authorList>
            <consortium name="DOE Joint Genome Institute"/>
            <person name="Baroncelli R."/>
            <person name="Diaz J.F."/>
            <person name="Benocci T."/>
            <person name="Peng M."/>
            <person name="Battaglia E."/>
            <person name="Haridas S."/>
            <person name="Andreopoulos W."/>
            <person name="Labutti K."/>
            <person name="Pangilinan J."/>
            <person name="Floch G.L."/>
            <person name="Makela M.R."/>
            <person name="Henrissat B."/>
            <person name="Grigoriev I.V."/>
            <person name="Crouch J.A."/>
            <person name="De Vries R.P."/>
            <person name="Sukno S.A."/>
            <person name="Thon M.R."/>
        </authorList>
    </citation>
    <scope>NUCLEOTIDE SEQUENCE</scope>
    <source>
        <strain evidence="2">CBS 125086</strain>
    </source>
</reference>
<comment type="caution">
    <text evidence="2">The sequence shown here is derived from an EMBL/GenBank/DDBJ whole genome shotgun (WGS) entry which is preliminary data.</text>
</comment>
<dbReference type="Proteomes" id="UP001230504">
    <property type="component" value="Unassembled WGS sequence"/>
</dbReference>
<name>A0AAD8Q7Z1_9PEZI</name>
<feature type="chain" id="PRO_5042085496" evidence="1">
    <location>
        <begin position="22"/>
        <end position="128"/>
    </location>
</feature>
<gene>
    <name evidence="2" type="ORF">LY79DRAFT_35382</name>
</gene>
<dbReference type="AlphaFoldDB" id="A0AAD8Q7Z1"/>
<evidence type="ECO:0000313" key="3">
    <source>
        <dbReference type="Proteomes" id="UP001230504"/>
    </source>
</evidence>
<proteinExistence type="predicted"/>
<dbReference type="RefSeq" id="XP_060417743.1">
    <property type="nucleotide sequence ID" value="XM_060552666.1"/>
</dbReference>
<dbReference type="EMBL" id="JAHLJV010000010">
    <property type="protein sequence ID" value="KAK1596906.1"/>
    <property type="molecule type" value="Genomic_DNA"/>
</dbReference>
<organism evidence="2 3">
    <name type="scientific">Colletotrichum navitas</name>
    <dbReference type="NCBI Taxonomy" id="681940"/>
    <lineage>
        <taxon>Eukaryota</taxon>
        <taxon>Fungi</taxon>
        <taxon>Dikarya</taxon>
        <taxon>Ascomycota</taxon>
        <taxon>Pezizomycotina</taxon>
        <taxon>Sordariomycetes</taxon>
        <taxon>Hypocreomycetidae</taxon>
        <taxon>Glomerellales</taxon>
        <taxon>Glomerellaceae</taxon>
        <taxon>Colletotrichum</taxon>
        <taxon>Colletotrichum graminicola species complex</taxon>
    </lineage>
</organism>
<sequence>MTGRWDVRLAFFACFPTRGAGTPLSAEPTISLPKTRPVRDGTMGRWDDGTMGRETGLRLLSHARHRHTVQRRPADGGSFSVAARWDAGHVGMTSPSQLSPSYILAEGRTWASWPNAVAGARARNCTWW</sequence>
<feature type="signal peptide" evidence="1">
    <location>
        <begin position="1"/>
        <end position="21"/>
    </location>
</feature>
<dbReference type="GeneID" id="85436906"/>
<evidence type="ECO:0000256" key="1">
    <source>
        <dbReference type="SAM" id="SignalP"/>
    </source>
</evidence>